<accession>A0ABW2U976</accession>
<proteinExistence type="predicted"/>
<dbReference type="Proteomes" id="UP001596513">
    <property type="component" value="Unassembled WGS sequence"/>
</dbReference>
<comment type="caution">
    <text evidence="1">The sequence shown here is derived from an EMBL/GenBank/DDBJ whole genome shotgun (WGS) entry which is preliminary data.</text>
</comment>
<name>A0ABW2U976_9BACT</name>
<gene>
    <name evidence="1" type="ORF">ACFQT0_17580</name>
</gene>
<evidence type="ECO:0000313" key="2">
    <source>
        <dbReference type="Proteomes" id="UP001596513"/>
    </source>
</evidence>
<dbReference type="RefSeq" id="WP_380204484.1">
    <property type="nucleotide sequence ID" value="NZ_JBHTEK010000001.1"/>
</dbReference>
<organism evidence="1 2">
    <name type="scientific">Hymenobacter humi</name>
    <dbReference type="NCBI Taxonomy" id="1411620"/>
    <lineage>
        <taxon>Bacteria</taxon>
        <taxon>Pseudomonadati</taxon>
        <taxon>Bacteroidota</taxon>
        <taxon>Cytophagia</taxon>
        <taxon>Cytophagales</taxon>
        <taxon>Hymenobacteraceae</taxon>
        <taxon>Hymenobacter</taxon>
    </lineage>
</organism>
<dbReference type="EMBL" id="JBHTEK010000001">
    <property type="protein sequence ID" value="MFC7668962.1"/>
    <property type="molecule type" value="Genomic_DNA"/>
</dbReference>
<reference evidence="2" key="1">
    <citation type="journal article" date="2019" name="Int. J. Syst. Evol. Microbiol.">
        <title>The Global Catalogue of Microorganisms (GCM) 10K type strain sequencing project: providing services to taxonomists for standard genome sequencing and annotation.</title>
        <authorList>
            <consortium name="The Broad Institute Genomics Platform"/>
            <consortium name="The Broad Institute Genome Sequencing Center for Infectious Disease"/>
            <person name="Wu L."/>
            <person name="Ma J."/>
        </authorList>
    </citation>
    <scope>NUCLEOTIDE SEQUENCE [LARGE SCALE GENOMIC DNA]</scope>
    <source>
        <strain evidence="2">JCM 19635</strain>
    </source>
</reference>
<sequence>MTSGTICCLISATCAIGPSSRGIRPASDTLEPSELFNYGREQAYLTKAANNEARDELYFTQTYRLLGRGLTVYHTFDARRQYNSYSDLALNRLENGNFLFYPNTPVRNVNATLDRAEFRQIENTVGVLGRTNAVEYRLYARDRIASLTSQRLDSSSLPANLPLRRAAPRRNFNEVFLGARPRLITAPFTR</sequence>
<evidence type="ECO:0000313" key="1">
    <source>
        <dbReference type="EMBL" id="MFC7668962.1"/>
    </source>
</evidence>
<protein>
    <submittedName>
        <fullName evidence="1">Porin</fullName>
    </submittedName>
</protein>
<keyword evidence="2" id="KW-1185">Reference proteome</keyword>